<dbReference type="CTD" id="189962"/>
<dbReference type="AGR" id="WB:WBGene00021600"/>
<gene>
    <name evidence="1" type="ORF">CELE_Y46H3A.4</name>
    <name evidence="1 3" type="ORF">Y46H3A.4</name>
</gene>
<dbReference type="KEGG" id="cel:CELE_Y46H3A.4"/>
<name>A0A0K3AT14_CAEEL</name>
<evidence type="ECO:0000313" key="2">
    <source>
        <dbReference type="Proteomes" id="UP000001940"/>
    </source>
</evidence>
<evidence type="ECO:0000313" key="1">
    <source>
        <dbReference type="EMBL" id="CTQ86949.1"/>
    </source>
</evidence>
<accession>A0A0K3AT14</accession>
<dbReference type="Proteomes" id="UP000001940">
    <property type="component" value="Chromosome V"/>
</dbReference>
<dbReference type="Bgee" id="WBGene00021600">
    <property type="expression patterns" value="Expressed in larva and 3 other cell types or tissues"/>
</dbReference>
<reference evidence="1 2" key="1">
    <citation type="journal article" date="1998" name="Science">
        <title>Genome sequence of the nematode C. elegans: a platform for investigating biology.</title>
        <authorList>
            <consortium name="The C. elegans sequencing consortium"/>
            <person name="Sulson J.E."/>
            <person name="Waterston R."/>
        </authorList>
    </citation>
    <scope>NUCLEOTIDE SEQUENCE [LARGE SCALE GENOMIC DNA]</scope>
    <source>
        <strain evidence="1 2">Bristol N2</strain>
    </source>
</reference>
<dbReference type="GeneID" id="189962"/>
<keyword evidence="2" id="KW-1185">Reference proteome</keyword>
<proteinExistence type="predicted"/>
<organism evidence="1 2">
    <name type="scientific">Caenorhabditis elegans</name>
    <dbReference type="NCBI Taxonomy" id="6239"/>
    <lineage>
        <taxon>Eukaryota</taxon>
        <taxon>Metazoa</taxon>
        <taxon>Ecdysozoa</taxon>
        <taxon>Nematoda</taxon>
        <taxon>Chromadorea</taxon>
        <taxon>Rhabditida</taxon>
        <taxon>Rhabditina</taxon>
        <taxon>Rhabditomorpha</taxon>
        <taxon>Rhabditoidea</taxon>
        <taxon>Rhabditidae</taxon>
        <taxon>Peloderinae</taxon>
        <taxon>Caenorhabditis</taxon>
    </lineage>
</organism>
<dbReference type="AlphaFoldDB" id="A0A0K3AT14"/>
<dbReference type="ExpressionAtlas" id="A0A0K3AT14">
    <property type="expression patterns" value="baseline"/>
</dbReference>
<dbReference type="RefSeq" id="NP_001300250.1">
    <property type="nucleotide sequence ID" value="NM_001313321.1"/>
</dbReference>
<dbReference type="WormBase" id="Y46H3A.4b">
    <property type="protein sequence ID" value="CE51027"/>
    <property type="gene ID" value="WBGene00021600"/>
</dbReference>
<dbReference type="EMBL" id="BX284605">
    <property type="protein sequence ID" value="CTQ86949.1"/>
    <property type="molecule type" value="Genomic_DNA"/>
</dbReference>
<keyword evidence="1" id="KW-0449">Lipoprotein</keyword>
<sequence>MSHHVVRAVWHAVYAASAWPCCAPARKVVAVAAAMIIADCVN</sequence>
<evidence type="ECO:0000313" key="3">
    <source>
        <dbReference type="WormBase" id="Y46H3A.4b"/>
    </source>
</evidence>
<protein>
    <submittedName>
        <fullName evidence="1">Lipoprotein</fullName>
    </submittedName>
</protein>